<organism evidence="2 3">
    <name type="scientific">Setaria viridis</name>
    <name type="common">Green bristlegrass</name>
    <name type="synonym">Setaria italica subsp. viridis</name>
    <dbReference type="NCBI Taxonomy" id="4556"/>
    <lineage>
        <taxon>Eukaryota</taxon>
        <taxon>Viridiplantae</taxon>
        <taxon>Streptophyta</taxon>
        <taxon>Embryophyta</taxon>
        <taxon>Tracheophyta</taxon>
        <taxon>Spermatophyta</taxon>
        <taxon>Magnoliopsida</taxon>
        <taxon>Liliopsida</taxon>
        <taxon>Poales</taxon>
        <taxon>Poaceae</taxon>
        <taxon>PACMAD clade</taxon>
        <taxon>Panicoideae</taxon>
        <taxon>Panicodae</taxon>
        <taxon>Paniceae</taxon>
        <taxon>Cenchrinae</taxon>
        <taxon>Setaria</taxon>
    </lineage>
</organism>
<dbReference type="EMBL" id="CM016554">
    <property type="protein sequence ID" value="TKW26083.1"/>
    <property type="molecule type" value="Genomic_DNA"/>
</dbReference>
<reference evidence="2" key="1">
    <citation type="submission" date="2019-03" db="EMBL/GenBank/DDBJ databases">
        <title>WGS assembly of Setaria viridis.</title>
        <authorList>
            <person name="Huang P."/>
            <person name="Jenkins J."/>
            <person name="Grimwood J."/>
            <person name="Barry K."/>
            <person name="Healey A."/>
            <person name="Mamidi S."/>
            <person name="Sreedasyam A."/>
            <person name="Shu S."/>
            <person name="Feldman M."/>
            <person name="Wu J."/>
            <person name="Yu Y."/>
            <person name="Chen C."/>
            <person name="Johnson J."/>
            <person name="Rokhsar D."/>
            <person name="Baxter I."/>
            <person name="Schmutz J."/>
            <person name="Brutnell T."/>
            <person name="Kellogg E."/>
        </authorList>
    </citation>
    <scope>NUCLEOTIDE SEQUENCE [LARGE SCALE GENOMIC DNA]</scope>
</reference>
<dbReference type="Proteomes" id="UP000298652">
    <property type="component" value="Chromosome 3"/>
</dbReference>
<dbReference type="Gramene" id="TKW26083">
    <property type="protein sequence ID" value="TKW26083"/>
    <property type="gene ID" value="SEVIR_3G162700v2"/>
</dbReference>
<evidence type="ECO:0000313" key="3">
    <source>
        <dbReference type="Proteomes" id="UP000298652"/>
    </source>
</evidence>
<gene>
    <name evidence="2" type="ORF">SEVIR_3G162700v2</name>
</gene>
<evidence type="ECO:0000313" key="2">
    <source>
        <dbReference type="EMBL" id="TKW26083.1"/>
    </source>
</evidence>
<keyword evidence="3" id="KW-1185">Reference proteome</keyword>
<proteinExistence type="predicted"/>
<dbReference type="AlphaFoldDB" id="A0A4U6VDW7"/>
<sequence length="214" mass="22991">MARMDTLEGPPLCIRPRGKNARLDVAWVQASNPSAPGPPSASALCSDGEGVANPVRPRGVGRSVRLPLEDNTEEECRQTGRQLGPLVQRSCRLHGQAPPRTPRLPRPALLRHMPSATRMPWAALARRHAGSCSPGRAKARAAACLPLPTSEQRPAIPIRQAPSALHPSAPSGARAPLVPLAAHLRPPCLVPPSRERAREGIADWSRDEQRGDEE</sequence>
<accession>A0A4U6VDW7</accession>
<protein>
    <submittedName>
        <fullName evidence="2">Uncharacterized protein</fullName>
    </submittedName>
</protein>
<feature type="region of interest" description="Disordered" evidence="1">
    <location>
        <begin position="185"/>
        <end position="214"/>
    </location>
</feature>
<evidence type="ECO:0000256" key="1">
    <source>
        <dbReference type="SAM" id="MobiDB-lite"/>
    </source>
</evidence>
<name>A0A4U6VDW7_SETVI</name>
<feature type="compositionally biased region" description="Basic and acidic residues" evidence="1">
    <location>
        <begin position="193"/>
        <end position="214"/>
    </location>
</feature>
<feature type="region of interest" description="Disordered" evidence="1">
    <location>
        <begin position="30"/>
        <end position="62"/>
    </location>
</feature>